<dbReference type="AlphaFoldDB" id="X1DVH3"/>
<comment type="caution">
    <text evidence="2">The sequence shown here is derived from an EMBL/GenBank/DDBJ whole genome shotgun (WGS) entry which is preliminary data.</text>
</comment>
<keyword evidence="1" id="KW-1133">Transmembrane helix</keyword>
<protein>
    <submittedName>
        <fullName evidence="2">Uncharacterized protein</fullName>
    </submittedName>
</protein>
<reference evidence="2" key="1">
    <citation type="journal article" date="2014" name="Front. Microbiol.">
        <title>High frequency of phylogenetically diverse reductive dehalogenase-homologous genes in deep subseafloor sedimentary metagenomes.</title>
        <authorList>
            <person name="Kawai M."/>
            <person name="Futagami T."/>
            <person name="Toyoda A."/>
            <person name="Takaki Y."/>
            <person name="Nishi S."/>
            <person name="Hori S."/>
            <person name="Arai W."/>
            <person name="Tsubouchi T."/>
            <person name="Morono Y."/>
            <person name="Uchiyama I."/>
            <person name="Ito T."/>
            <person name="Fujiyama A."/>
            <person name="Inagaki F."/>
            <person name="Takami H."/>
        </authorList>
    </citation>
    <scope>NUCLEOTIDE SEQUENCE</scope>
    <source>
        <strain evidence="2">Expedition CK06-06</strain>
    </source>
</reference>
<accession>X1DVH3</accession>
<name>X1DVH3_9ZZZZ</name>
<keyword evidence="1" id="KW-0812">Transmembrane</keyword>
<gene>
    <name evidence="2" type="ORF">S03H2_09608</name>
</gene>
<feature type="non-terminal residue" evidence="2">
    <location>
        <position position="1"/>
    </location>
</feature>
<evidence type="ECO:0000313" key="2">
    <source>
        <dbReference type="EMBL" id="GAH24991.1"/>
    </source>
</evidence>
<sequence>NTDPDGNYYGDKNVTDSCSWYNETHNGNWALDWQATHTKGVDWYDCVCAHSYALNGNLKAYAIWWLWAKLAGWSPTVSEGIAFAPIISVIAISIVLLILKKYRGK</sequence>
<feature type="transmembrane region" description="Helical" evidence="1">
    <location>
        <begin position="80"/>
        <end position="99"/>
    </location>
</feature>
<keyword evidence="1" id="KW-0472">Membrane</keyword>
<evidence type="ECO:0000256" key="1">
    <source>
        <dbReference type="SAM" id="Phobius"/>
    </source>
</evidence>
<proteinExistence type="predicted"/>
<dbReference type="EMBL" id="BARU01004934">
    <property type="protein sequence ID" value="GAH24991.1"/>
    <property type="molecule type" value="Genomic_DNA"/>
</dbReference>
<organism evidence="2">
    <name type="scientific">marine sediment metagenome</name>
    <dbReference type="NCBI Taxonomy" id="412755"/>
    <lineage>
        <taxon>unclassified sequences</taxon>
        <taxon>metagenomes</taxon>
        <taxon>ecological metagenomes</taxon>
    </lineage>
</organism>